<protein>
    <recommendedName>
        <fullName evidence="3">PASTA domain-containing protein</fullName>
    </recommendedName>
</protein>
<dbReference type="InterPro" id="IPR012338">
    <property type="entry name" value="Beta-lactam/transpept-like"/>
</dbReference>
<dbReference type="GO" id="GO:0030288">
    <property type="term" value="C:outer membrane-bounded periplasmic space"/>
    <property type="evidence" value="ECO:0007669"/>
    <property type="project" value="TreeGrafter"/>
</dbReference>
<evidence type="ECO:0000256" key="1">
    <source>
        <dbReference type="ARBA" id="ARBA00022676"/>
    </source>
</evidence>
<feature type="domain" description="PASTA" evidence="3">
    <location>
        <begin position="376"/>
        <end position="443"/>
    </location>
</feature>
<dbReference type="Pfam" id="PF00905">
    <property type="entry name" value="Transpeptidase"/>
    <property type="match status" value="1"/>
</dbReference>
<dbReference type="InterPro" id="IPR005543">
    <property type="entry name" value="PASTA_dom"/>
</dbReference>
<accession>A0A0F9N4Z7</accession>
<dbReference type="SUPFAM" id="SSF54184">
    <property type="entry name" value="Penicillin-binding protein 2x (pbp-2x), c-terminal domain"/>
    <property type="match status" value="1"/>
</dbReference>
<evidence type="ECO:0000313" key="4">
    <source>
        <dbReference type="EMBL" id="KKN13064.1"/>
    </source>
</evidence>
<dbReference type="SMART" id="SM00740">
    <property type="entry name" value="PASTA"/>
    <property type="match status" value="2"/>
</dbReference>
<dbReference type="GO" id="GO:0008955">
    <property type="term" value="F:peptidoglycan glycosyltransferase activity"/>
    <property type="evidence" value="ECO:0007669"/>
    <property type="project" value="TreeGrafter"/>
</dbReference>
<dbReference type="Pfam" id="PF03793">
    <property type="entry name" value="PASTA"/>
    <property type="match status" value="2"/>
</dbReference>
<dbReference type="Gene3D" id="3.30.10.20">
    <property type="match status" value="2"/>
</dbReference>
<feature type="non-terminal residue" evidence="4">
    <location>
        <position position="1"/>
    </location>
</feature>
<sequence length="445" mass="47051">QTGSAFKVFVLTTAITQGLTPYKTFDSSPGTLKIPGGGIWKVSNYSGKGYGRMTIRSGTINSVNALYARLMLEVGVKKVIKIAHKMGITSKLEANPAIALGGLKRGVSVLEMSSSMATLANNGKYIKPTTIVRVTDSKNQIIIRNKPKPKQVISPNVTSTVNAILQDVIRRGTGKGANIGRPAAGKTGTAQNYRDAWFVGYTPNMAAAVWVGHPRGQIAMLSVHGRRVSGGSFPATIWKRFMSEALANTPPKKFPFSKFYAKERSIEICNGTADMQACATCPEGSTYPKTFYKKQPTLKQCNMHDCPTDETGRVPKVVGFSAGSATKKLNAAGFDVKKKYKESKKRIGSVISQSPAGGGQAEEGSTVIIYISKEAKPKQSSVPSVIGQSEADASASLSGAGFKASVSYQATTDPAQVGIVLSQNPAGGSKANNDSSVTIIVGQAQ</sequence>
<dbReference type="GO" id="GO:0008658">
    <property type="term" value="F:penicillin binding"/>
    <property type="evidence" value="ECO:0007669"/>
    <property type="project" value="InterPro"/>
</dbReference>
<dbReference type="SUPFAM" id="SSF56601">
    <property type="entry name" value="beta-lactamase/transpeptidase-like"/>
    <property type="match status" value="1"/>
</dbReference>
<dbReference type="InterPro" id="IPR050396">
    <property type="entry name" value="Glycosyltr_51/Transpeptidase"/>
</dbReference>
<gene>
    <name evidence="4" type="ORF">LCGC14_1010080</name>
</gene>
<evidence type="ECO:0000256" key="2">
    <source>
        <dbReference type="ARBA" id="ARBA00022679"/>
    </source>
</evidence>
<evidence type="ECO:0000259" key="3">
    <source>
        <dbReference type="PROSITE" id="PS51178"/>
    </source>
</evidence>
<dbReference type="GO" id="GO:0009252">
    <property type="term" value="P:peptidoglycan biosynthetic process"/>
    <property type="evidence" value="ECO:0007669"/>
    <property type="project" value="TreeGrafter"/>
</dbReference>
<dbReference type="AlphaFoldDB" id="A0A0F9N4Z7"/>
<proteinExistence type="predicted"/>
<keyword evidence="2" id="KW-0808">Transferase</keyword>
<dbReference type="PANTHER" id="PTHR32282:SF33">
    <property type="entry name" value="PEPTIDOGLYCAN GLYCOSYLTRANSFERASE"/>
    <property type="match status" value="1"/>
</dbReference>
<feature type="domain" description="PASTA" evidence="3">
    <location>
        <begin position="308"/>
        <end position="373"/>
    </location>
</feature>
<name>A0A0F9N4Z7_9ZZZZ</name>
<dbReference type="InterPro" id="IPR001460">
    <property type="entry name" value="PCN-bd_Tpept"/>
</dbReference>
<keyword evidence="1" id="KW-0328">Glycosyltransferase</keyword>
<dbReference type="PROSITE" id="PS51178">
    <property type="entry name" value="PASTA"/>
    <property type="match status" value="2"/>
</dbReference>
<dbReference type="EMBL" id="LAZR01003962">
    <property type="protein sequence ID" value="KKN13064.1"/>
    <property type="molecule type" value="Genomic_DNA"/>
</dbReference>
<dbReference type="Gene3D" id="3.40.710.10">
    <property type="entry name" value="DD-peptidase/beta-lactamase superfamily"/>
    <property type="match status" value="1"/>
</dbReference>
<dbReference type="CDD" id="cd06577">
    <property type="entry name" value="PASTA_pknB"/>
    <property type="match status" value="2"/>
</dbReference>
<comment type="caution">
    <text evidence="4">The sequence shown here is derived from an EMBL/GenBank/DDBJ whole genome shotgun (WGS) entry which is preliminary data.</text>
</comment>
<reference evidence="4" key="1">
    <citation type="journal article" date="2015" name="Nature">
        <title>Complex archaea that bridge the gap between prokaryotes and eukaryotes.</title>
        <authorList>
            <person name="Spang A."/>
            <person name="Saw J.H."/>
            <person name="Jorgensen S.L."/>
            <person name="Zaremba-Niedzwiedzka K."/>
            <person name="Martijn J."/>
            <person name="Lind A.E."/>
            <person name="van Eijk R."/>
            <person name="Schleper C."/>
            <person name="Guy L."/>
            <person name="Ettema T.J."/>
        </authorList>
    </citation>
    <scope>NUCLEOTIDE SEQUENCE</scope>
</reference>
<dbReference type="PANTHER" id="PTHR32282">
    <property type="entry name" value="BINDING PROTEIN TRANSPEPTIDASE, PUTATIVE-RELATED"/>
    <property type="match status" value="1"/>
</dbReference>
<organism evidence="4">
    <name type="scientific">marine sediment metagenome</name>
    <dbReference type="NCBI Taxonomy" id="412755"/>
    <lineage>
        <taxon>unclassified sequences</taxon>
        <taxon>metagenomes</taxon>
        <taxon>ecological metagenomes</taxon>
    </lineage>
</organism>